<dbReference type="GO" id="GO:0005886">
    <property type="term" value="C:plasma membrane"/>
    <property type="evidence" value="ECO:0007669"/>
    <property type="project" value="TreeGrafter"/>
</dbReference>
<evidence type="ECO:0000256" key="8">
    <source>
        <dbReference type="SAM" id="Phobius"/>
    </source>
</evidence>
<keyword evidence="11" id="KW-1185">Reference proteome</keyword>
<comment type="subcellular location">
    <subcellularLocation>
        <location evidence="1">Membrane</location>
        <topology evidence="1">Single-pass type IV membrane protein</topology>
    </subcellularLocation>
</comment>
<dbReference type="GO" id="GO:0005789">
    <property type="term" value="C:endoplasmic reticulum membrane"/>
    <property type="evidence" value="ECO:0007669"/>
    <property type="project" value="InterPro"/>
</dbReference>
<accession>A0AAV8TQ64</accession>
<evidence type="ECO:0000256" key="2">
    <source>
        <dbReference type="ARBA" id="ARBA00008932"/>
    </source>
</evidence>
<name>A0AAV8TQ64_9ROSI</name>
<keyword evidence="5 8" id="KW-0472">Membrane</keyword>
<evidence type="ECO:0000259" key="9">
    <source>
        <dbReference type="PROSITE" id="PS50202"/>
    </source>
</evidence>
<dbReference type="GO" id="GO:0090158">
    <property type="term" value="P:endoplasmic reticulum membrane organization"/>
    <property type="evidence" value="ECO:0007669"/>
    <property type="project" value="TreeGrafter"/>
</dbReference>
<proteinExistence type="inferred from homology"/>
<keyword evidence="3 8" id="KW-0812">Transmembrane</keyword>
<dbReference type="EMBL" id="JAIWQS010000004">
    <property type="protein sequence ID" value="KAJ8769076.1"/>
    <property type="molecule type" value="Genomic_DNA"/>
</dbReference>
<reference evidence="10 11" key="1">
    <citation type="submission" date="2021-09" db="EMBL/GenBank/DDBJ databases">
        <title>Genomic insights and catalytic innovation underlie evolution of tropane alkaloids biosynthesis.</title>
        <authorList>
            <person name="Wang Y.-J."/>
            <person name="Tian T."/>
            <person name="Huang J.-P."/>
            <person name="Huang S.-X."/>
        </authorList>
    </citation>
    <scope>NUCLEOTIDE SEQUENCE [LARGE SCALE GENOMIC DNA]</scope>
    <source>
        <strain evidence="10">KIB-2018</strain>
        <tissue evidence="10">Leaf</tissue>
    </source>
</reference>
<keyword evidence="4 8" id="KW-1133">Transmembrane helix</keyword>
<feature type="domain" description="MSP" evidence="9">
    <location>
        <begin position="6"/>
        <end position="126"/>
    </location>
</feature>
<feature type="transmembrane region" description="Helical" evidence="8">
    <location>
        <begin position="219"/>
        <end position="238"/>
    </location>
</feature>
<evidence type="ECO:0000313" key="11">
    <source>
        <dbReference type="Proteomes" id="UP001159364"/>
    </source>
</evidence>
<evidence type="ECO:0000256" key="6">
    <source>
        <dbReference type="SAM" id="Coils"/>
    </source>
</evidence>
<evidence type="ECO:0000256" key="5">
    <source>
        <dbReference type="ARBA" id="ARBA00023136"/>
    </source>
</evidence>
<dbReference type="AlphaFoldDB" id="A0AAV8TQ64"/>
<evidence type="ECO:0000313" key="10">
    <source>
        <dbReference type="EMBL" id="KAJ8769076.1"/>
    </source>
</evidence>
<dbReference type="InterPro" id="IPR016763">
    <property type="entry name" value="VAP"/>
</dbReference>
<dbReference type="PROSITE" id="PS50202">
    <property type="entry name" value="MSP"/>
    <property type="match status" value="1"/>
</dbReference>
<gene>
    <name evidence="10" type="ORF">K2173_024072</name>
</gene>
<comment type="similarity">
    <text evidence="2">Belongs to the VAMP-associated protein (VAP) (TC 9.B.17) family.</text>
</comment>
<dbReference type="SUPFAM" id="SSF49354">
    <property type="entry name" value="PapD-like"/>
    <property type="match status" value="1"/>
</dbReference>
<sequence length="241" mass="26810">MSTGELLGIEPVELKFPFELKKQISCSLQLFNKTDNYVAFKVKTTNPKKYCVRPNAGVVLPRSTCDVIVTMQAQKEAPPDMQCKDKFLLQSVKASDGITPKDITTEMFNKEAGHEVEECKLRVVYVSPPQPPSPVPEGSEEGSSPRVSLSENGNMNGSEFSNAARSFGERIESQEKTLEAKAIISKLTEEKNNALQQSNKLRRELDLLRREGNKNRGGVSFMFVIFVGLLGMVLGYLMKKT</sequence>
<evidence type="ECO:0000256" key="7">
    <source>
        <dbReference type="SAM" id="MobiDB-lite"/>
    </source>
</evidence>
<comment type="caution">
    <text evidence="10">The sequence shown here is derived from an EMBL/GenBank/DDBJ whole genome shotgun (WGS) entry which is preliminary data.</text>
</comment>
<dbReference type="InterPro" id="IPR000535">
    <property type="entry name" value="MSP_dom"/>
</dbReference>
<organism evidence="10 11">
    <name type="scientific">Erythroxylum novogranatense</name>
    <dbReference type="NCBI Taxonomy" id="1862640"/>
    <lineage>
        <taxon>Eukaryota</taxon>
        <taxon>Viridiplantae</taxon>
        <taxon>Streptophyta</taxon>
        <taxon>Embryophyta</taxon>
        <taxon>Tracheophyta</taxon>
        <taxon>Spermatophyta</taxon>
        <taxon>Magnoliopsida</taxon>
        <taxon>eudicotyledons</taxon>
        <taxon>Gunneridae</taxon>
        <taxon>Pentapetalae</taxon>
        <taxon>rosids</taxon>
        <taxon>fabids</taxon>
        <taxon>Malpighiales</taxon>
        <taxon>Erythroxylaceae</taxon>
        <taxon>Erythroxylum</taxon>
    </lineage>
</organism>
<evidence type="ECO:0000256" key="1">
    <source>
        <dbReference type="ARBA" id="ARBA00004211"/>
    </source>
</evidence>
<dbReference type="InterPro" id="IPR013783">
    <property type="entry name" value="Ig-like_fold"/>
</dbReference>
<dbReference type="Pfam" id="PF00635">
    <property type="entry name" value="Motile_Sperm"/>
    <property type="match status" value="1"/>
</dbReference>
<feature type="coiled-coil region" evidence="6">
    <location>
        <begin position="184"/>
        <end position="211"/>
    </location>
</feature>
<keyword evidence="6" id="KW-0175">Coiled coil</keyword>
<evidence type="ECO:0000256" key="3">
    <source>
        <dbReference type="ARBA" id="ARBA00022692"/>
    </source>
</evidence>
<dbReference type="PANTHER" id="PTHR10809:SF6">
    <property type="entry name" value="AT11025P-RELATED"/>
    <property type="match status" value="1"/>
</dbReference>
<dbReference type="PANTHER" id="PTHR10809">
    <property type="entry name" value="VESICLE-ASSOCIATED MEMBRANE PROTEIN-ASSOCIATED PROTEIN"/>
    <property type="match status" value="1"/>
</dbReference>
<dbReference type="Gene3D" id="2.60.40.10">
    <property type="entry name" value="Immunoglobulins"/>
    <property type="match status" value="1"/>
</dbReference>
<dbReference type="FunFam" id="2.60.40.10:FF:000813">
    <property type="entry name" value="Vesicle-associated protein 1-1"/>
    <property type="match status" value="1"/>
</dbReference>
<dbReference type="Proteomes" id="UP001159364">
    <property type="component" value="Linkage Group LG04"/>
</dbReference>
<dbReference type="PIRSF" id="PIRSF019693">
    <property type="entry name" value="VAMP-associated"/>
    <property type="match status" value="1"/>
</dbReference>
<protein>
    <recommendedName>
        <fullName evidence="9">MSP domain-containing protein</fullName>
    </recommendedName>
</protein>
<evidence type="ECO:0000256" key="4">
    <source>
        <dbReference type="ARBA" id="ARBA00022989"/>
    </source>
</evidence>
<dbReference type="InterPro" id="IPR008962">
    <property type="entry name" value="PapD-like_sf"/>
</dbReference>
<feature type="region of interest" description="Disordered" evidence="7">
    <location>
        <begin position="127"/>
        <end position="156"/>
    </location>
</feature>
<dbReference type="GO" id="GO:0061817">
    <property type="term" value="P:endoplasmic reticulum-plasma membrane tethering"/>
    <property type="evidence" value="ECO:0007669"/>
    <property type="project" value="TreeGrafter"/>
</dbReference>